<evidence type="ECO:0000313" key="1">
    <source>
        <dbReference type="EMBL" id="KAI9453356.1"/>
    </source>
</evidence>
<accession>A0ACC0TYR3</accession>
<protein>
    <submittedName>
        <fullName evidence="1">Uncharacterized protein</fullName>
    </submittedName>
</protein>
<gene>
    <name evidence="1" type="ORF">F5148DRAFT_477468</name>
</gene>
<comment type="caution">
    <text evidence="1">The sequence shown here is derived from an EMBL/GenBank/DDBJ whole genome shotgun (WGS) entry which is preliminary data.</text>
</comment>
<name>A0ACC0TYR3_9AGAM</name>
<evidence type="ECO:0000313" key="2">
    <source>
        <dbReference type="Proteomes" id="UP001207468"/>
    </source>
</evidence>
<reference evidence="1" key="1">
    <citation type="submission" date="2021-03" db="EMBL/GenBank/DDBJ databases">
        <title>Evolutionary priming and transition to the ectomycorrhizal habit in an iconic lineage of mushroom-forming fungi: is preadaptation a requirement?</title>
        <authorList>
            <consortium name="DOE Joint Genome Institute"/>
            <person name="Looney B.P."/>
            <person name="Miyauchi S."/>
            <person name="Morin E."/>
            <person name="Drula E."/>
            <person name="Courty P.E."/>
            <person name="Chicoki N."/>
            <person name="Fauchery L."/>
            <person name="Kohler A."/>
            <person name="Kuo A."/>
            <person name="LaButti K."/>
            <person name="Pangilinan J."/>
            <person name="Lipzen A."/>
            <person name="Riley R."/>
            <person name="Andreopoulos W."/>
            <person name="He G."/>
            <person name="Johnson J."/>
            <person name="Barry K.W."/>
            <person name="Grigoriev I.V."/>
            <person name="Nagy L."/>
            <person name="Hibbett D."/>
            <person name="Henrissat B."/>
            <person name="Matheny P.B."/>
            <person name="Labbe J."/>
            <person name="Martin A.F."/>
        </authorList>
    </citation>
    <scope>NUCLEOTIDE SEQUENCE</scope>
    <source>
        <strain evidence="1">BPL698</strain>
    </source>
</reference>
<sequence length="95" mass="10795">MFTAVQHSACTRPFARLKGPILLAFESLAWSWPATVGFICLYPTPNNNATVMTTTATMEWQVRDFSYSFRFPSFTRKRDNTRNVDTSTCTTVKTS</sequence>
<proteinExistence type="predicted"/>
<organism evidence="1 2">
    <name type="scientific">Russula earlei</name>
    <dbReference type="NCBI Taxonomy" id="71964"/>
    <lineage>
        <taxon>Eukaryota</taxon>
        <taxon>Fungi</taxon>
        <taxon>Dikarya</taxon>
        <taxon>Basidiomycota</taxon>
        <taxon>Agaricomycotina</taxon>
        <taxon>Agaricomycetes</taxon>
        <taxon>Russulales</taxon>
        <taxon>Russulaceae</taxon>
        <taxon>Russula</taxon>
    </lineage>
</organism>
<dbReference type="EMBL" id="JAGFNK010000306">
    <property type="protein sequence ID" value="KAI9453356.1"/>
    <property type="molecule type" value="Genomic_DNA"/>
</dbReference>
<keyword evidence="2" id="KW-1185">Reference proteome</keyword>
<dbReference type="Proteomes" id="UP001207468">
    <property type="component" value="Unassembled WGS sequence"/>
</dbReference>